<keyword evidence="3" id="KW-1185">Reference proteome</keyword>
<keyword evidence="1" id="KW-1133">Transmembrane helix</keyword>
<feature type="transmembrane region" description="Helical" evidence="1">
    <location>
        <begin position="139"/>
        <end position="158"/>
    </location>
</feature>
<feature type="transmembrane region" description="Helical" evidence="1">
    <location>
        <begin position="188"/>
        <end position="205"/>
    </location>
</feature>
<feature type="transmembrane region" description="Helical" evidence="1">
    <location>
        <begin position="288"/>
        <end position="309"/>
    </location>
</feature>
<proteinExistence type="predicted"/>
<dbReference type="OrthoDB" id="9788139at2"/>
<protein>
    <submittedName>
        <fullName evidence="2">Uncharacterized protein</fullName>
    </submittedName>
</protein>
<dbReference type="EMBL" id="SMGG01000004">
    <property type="protein sequence ID" value="TCK60964.1"/>
    <property type="molecule type" value="Genomic_DNA"/>
</dbReference>
<feature type="transmembrane region" description="Helical" evidence="1">
    <location>
        <begin position="212"/>
        <end position="233"/>
    </location>
</feature>
<evidence type="ECO:0000313" key="2">
    <source>
        <dbReference type="EMBL" id="TCK60964.1"/>
    </source>
</evidence>
<reference evidence="2 3" key="1">
    <citation type="submission" date="2019-03" db="EMBL/GenBank/DDBJ databases">
        <title>Genomic Encyclopedia of Type Strains, Phase IV (KMG-IV): sequencing the most valuable type-strain genomes for metagenomic binning, comparative biology and taxonomic classification.</title>
        <authorList>
            <person name="Goeker M."/>
        </authorList>
    </citation>
    <scope>NUCLEOTIDE SEQUENCE [LARGE SCALE GENOMIC DNA]</scope>
    <source>
        <strain evidence="2 3">DSM 24984</strain>
    </source>
</reference>
<feature type="transmembrane region" description="Helical" evidence="1">
    <location>
        <begin position="96"/>
        <end position="118"/>
    </location>
</feature>
<feature type="transmembrane region" description="Helical" evidence="1">
    <location>
        <begin position="12"/>
        <end position="33"/>
    </location>
</feature>
<evidence type="ECO:0000313" key="3">
    <source>
        <dbReference type="Proteomes" id="UP000294614"/>
    </source>
</evidence>
<sequence>MSFLIPEIFIQLIIYAVSMFFLSVGFVISIRIIRRWDFSSSSAVQYGLEKQSYLISVLMKYIFIINIPVFLLFIFANDKLSAYLEGAMCAAGVVNATVYGKYLITVKIINLILYAAWLSLNRLDSKSETMAYTPLKSKLIPLIFVSFVSELILFILHFGSIDPTVAVSCCNVIFGNNTSVFKTFSADYSVQIYAAAFILLTLSALSRKLLILSNLLHLAAGISVLTYAVSPYIYELPTHKCPFCILQPEYGFIGYVFYVLIYAGTALGVSAGFISIISGKTPEKAVRYALIFNTAYMLLCLSFPLSYYLRNSTWL</sequence>
<dbReference type="Proteomes" id="UP000294614">
    <property type="component" value="Unassembled WGS sequence"/>
</dbReference>
<gene>
    <name evidence="2" type="ORF">C8D98_1845</name>
</gene>
<accession>A0A4R1K9D4</accession>
<keyword evidence="1" id="KW-0472">Membrane</keyword>
<feature type="transmembrane region" description="Helical" evidence="1">
    <location>
        <begin position="53"/>
        <end position="76"/>
    </location>
</feature>
<dbReference type="AlphaFoldDB" id="A0A4R1K9D4"/>
<feature type="transmembrane region" description="Helical" evidence="1">
    <location>
        <begin position="253"/>
        <end position="276"/>
    </location>
</feature>
<comment type="caution">
    <text evidence="2">The sequence shown here is derived from an EMBL/GenBank/DDBJ whole genome shotgun (WGS) entry which is preliminary data.</text>
</comment>
<name>A0A4R1K9D4_9BACT</name>
<evidence type="ECO:0000256" key="1">
    <source>
        <dbReference type="SAM" id="Phobius"/>
    </source>
</evidence>
<organism evidence="2 3">
    <name type="scientific">Seleniivibrio woodruffii</name>
    <dbReference type="NCBI Taxonomy" id="1078050"/>
    <lineage>
        <taxon>Bacteria</taxon>
        <taxon>Pseudomonadati</taxon>
        <taxon>Deferribacterota</taxon>
        <taxon>Deferribacteres</taxon>
        <taxon>Deferribacterales</taxon>
        <taxon>Geovibrionaceae</taxon>
        <taxon>Seleniivibrio</taxon>
    </lineage>
</organism>
<dbReference type="RefSeq" id="WP_132873820.1">
    <property type="nucleotide sequence ID" value="NZ_SMGG01000004.1"/>
</dbReference>
<keyword evidence="1" id="KW-0812">Transmembrane</keyword>